<dbReference type="Proteomes" id="UP000000600">
    <property type="component" value="Unassembled WGS sequence"/>
</dbReference>
<name>A0DM51_PARTE</name>
<dbReference type="OrthoDB" id="289751at2759"/>
<dbReference type="GeneID" id="5037300"/>
<dbReference type="Pfam" id="PF13639">
    <property type="entry name" value="zf-RING_2"/>
    <property type="match status" value="1"/>
</dbReference>
<keyword evidence="5" id="KW-1133">Transmembrane helix</keyword>
<keyword evidence="5" id="KW-0812">Transmembrane</keyword>
<reference evidence="8 9" key="1">
    <citation type="journal article" date="2006" name="Nature">
        <title>Global trends of whole-genome duplications revealed by the ciliate Paramecium tetraurelia.</title>
        <authorList>
            <consortium name="Genoscope"/>
            <person name="Aury J.-M."/>
            <person name="Jaillon O."/>
            <person name="Duret L."/>
            <person name="Noel B."/>
            <person name="Jubin C."/>
            <person name="Porcel B.M."/>
            <person name="Segurens B."/>
            <person name="Daubin V."/>
            <person name="Anthouard V."/>
            <person name="Aiach N."/>
            <person name="Arnaiz O."/>
            <person name="Billaut A."/>
            <person name="Beisson J."/>
            <person name="Blanc I."/>
            <person name="Bouhouche K."/>
            <person name="Camara F."/>
            <person name="Duharcourt S."/>
            <person name="Guigo R."/>
            <person name="Gogendeau D."/>
            <person name="Katinka M."/>
            <person name="Keller A.-M."/>
            <person name="Kissmehl R."/>
            <person name="Klotz C."/>
            <person name="Koll F."/>
            <person name="Le Moue A."/>
            <person name="Lepere C."/>
            <person name="Malinsky S."/>
            <person name="Nowacki M."/>
            <person name="Nowak J.K."/>
            <person name="Plattner H."/>
            <person name="Poulain J."/>
            <person name="Ruiz F."/>
            <person name="Serrano V."/>
            <person name="Zagulski M."/>
            <person name="Dessen P."/>
            <person name="Betermier M."/>
            <person name="Weissenbach J."/>
            <person name="Scarpelli C."/>
            <person name="Schachter V."/>
            <person name="Sperling L."/>
            <person name="Meyer E."/>
            <person name="Cohen J."/>
            <person name="Wincker P."/>
        </authorList>
    </citation>
    <scope>NUCLEOTIDE SEQUENCE [LARGE SCALE GENOMIC DNA]</scope>
    <source>
        <strain evidence="8 9">Stock d4-2</strain>
    </source>
</reference>
<feature type="signal peptide" evidence="6">
    <location>
        <begin position="1"/>
        <end position="27"/>
    </location>
</feature>
<dbReference type="STRING" id="5888.A0DM51"/>
<dbReference type="HOGENOM" id="CLU_1059429_0_0_1"/>
<dbReference type="PANTHER" id="PTHR45931:SF3">
    <property type="entry name" value="RING ZINC FINGER-CONTAINING PROTEIN"/>
    <property type="match status" value="1"/>
</dbReference>
<dbReference type="InterPro" id="IPR051834">
    <property type="entry name" value="RING_finger_E3_ligase"/>
</dbReference>
<evidence type="ECO:0000313" key="9">
    <source>
        <dbReference type="Proteomes" id="UP000000600"/>
    </source>
</evidence>
<keyword evidence="9" id="KW-1185">Reference proteome</keyword>
<dbReference type="OMA" id="WAIRLQM"/>
<feature type="transmembrane region" description="Helical" evidence="5">
    <location>
        <begin position="125"/>
        <end position="144"/>
    </location>
</feature>
<dbReference type="GO" id="GO:0008270">
    <property type="term" value="F:zinc ion binding"/>
    <property type="evidence" value="ECO:0007669"/>
    <property type="project" value="UniProtKB-KW"/>
</dbReference>
<feature type="domain" description="RING-type" evidence="7">
    <location>
        <begin position="240"/>
        <end position="283"/>
    </location>
</feature>
<dbReference type="eggNOG" id="KOG0800">
    <property type="taxonomic scope" value="Eukaryota"/>
</dbReference>
<evidence type="ECO:0000313" key="8">
    <source>
        <dbReference type="EMBL" id="CAK84118.1"/>
    </source>
</evidence>
<evidence type="ECO:0000256" key="2">
    <source>
        <dbReference type="ARBA" id="ARBA00022771"/>
    </source>
</evidence>
<sequence length="296" mass="35420">MQMCRLYSLFKLMMATILALTIDCVRCELTNWMLAVLFHSIIAYVYHTYMRIILNNIQIVLQIAERLNHLIQVEEVETNEQSNCQYLIHEDLDPYLYLNQEEMDRKQKILAVQIRYEVVSRYQSLRILSIITFWVTQILVVWAIRLQMQNPEDPESYDTCLRYANTFQLAFVFLTIYQYLDVYILSLLIVIALPFLIPVRLWHQFKEKKQNYDNQQSLKELKKTCIMLYHFKNIQGDQECGICMHSYVTDEKLLVLPCDPKHHFHLQCIQAWLLINSTCPKCRASFLKFNQQQQQQ</sequence>
<evidence type="ECO:0000259" key="7">
    <source>
        <dbReference type="PROSITE" id="PS50089"/>
    </source>
</evidence>
<protein>
    <recommendedName>
        <fullName evidence="7">RING-type domain-containing protein</fullName>
    </recommendedName>
</protein>
<dbReference type="InterPro" id="IPR013083">
    <property type="entry name" value="Znf_RING/FYVE/PHD"/>
</dbReference>
<dbReference type="RefSeq" id="XP_001451515.1">
    <property type="nucleotide sequence ID" value="XM_001451478.1"/>
</dbReference>
<gene>
    <name evidence="8" type="ORF">GSPATT00018336001</name>
</gene>
<evidence type="ECO:0000256" key="5">
    <source>
        <dbReference type="SAM" id="Phobius"/>
    </source>
</evidence>
<evidence type="ECO:0000256" key="3">
    <source>
        <dbReference type="ARBA" id="ARBA00022833"/>
    </source>
</evidence>
<dbReference type="PROSITE" id="PS50089">
    <property type="entry name" value="ZF_RING_2"/>
    <property type="match status" value="1"/>
</dbReference>
<keyword evidence="6" id="KW-0732">Signal</keyword>
<evidence type="ECO:0000256" key="4">
    <source>
        <dbReference type="PROSITE-ProRule" id="PRU00175"/>
    </source>
</evidence>
<accession>A0DM51</accession>
<dbReference type="GO" id="GO:0005634">
    <property type="term" value="C:nucleus"/>
    <property type="evidence" value="ECO:0000318"/>
    <property type="project" value="GO_Central"/>
</dbReference>
<dbReference type="GO" id="GO:0006511">
    <property type="term" value="P:ubiquitin-dependent protein catabolic process"/>
    <property type="evidence" value="ECO:0000318"/>
    <property type="project" value="GO_Central"/>
</dbReference>
<dbReference type="SUPFAM" id="SSF57850">
    <property type="entry name" value="RING/U-box"/>
    <property type="match status" value="1"/>
</dbReference>
<keyword evidence="1" id="KW-0479">Metal-binding</keyword>
<evidence type="ECO:0000256" key="6">
    <source>
        <dbReference type="SAM" id="SignalP"/>
    </source>
</evidence>
<keyword evidence="3" id="KW-0862">Zinc</keyword>
<evidence type="ECO:0000256" key="1">
    <source>
        <dbReference type="ARBA" id="ARBA00022723"/>
    </source>
</evidence>
<organism evidence="8 9">
    <name type="scientific">Paramecium tetraurelia</name>
    <dbReference type="NCBI Taxonomy" id="5888"/>
    <lineage>
        <taxon>Eukaryota</taxon>
        <taxon>Sar</taxon>
        <taxon>Alveolata</taxon>
        <taxon>Ciliophora</taxon>
        <taxon>Intramacronucleata</taxon>
        <taxon>Oligohymenophorea</taxon>
        <taxon>Peniculida</taxon>
        <taxon>Parameciidae</taxon>
        <taxon>Paramecium</taxon>
    </lineage>
</organism>
<dbReference type="EMBL" id="CT868496">
    <property type="protein sequence ID" value="CAK84118.1"/>
    <property type="molecule type" value="Genomic_DNA"/>
</dbReference>
<feature type="chain" id="PRO_5002623909" description="RING-type domain-containing protein" evidence="6">
    <location>
        <begin position="28"/>
        <end position="296"/>
    </location>
</feature>
<keyword evidence="5" id="KW-0472">Membrane</keyword>
<dbReference type="InterPro" id="IPR001841">
    <property type="entry name" value="Znf_RING"/>
</dbReference>
<dbReference type="PANTHER" id="PTHR45931">
    <property type="entry name" value="SI:CH211-59O9.10"/>
    <property type="match status" value="1"/>
</dbReference>
<dbReference type="AlphaFoldDB" id="A0DM51"/>
<dbReference type="InParanoid" id="A0DM51"/>
<dbReference type="Gene3D" id="3.30.40.10">
    <property type="entry name" value="Zinc/RING finger domain, C3HC4 (zinc finger)"/>
    <property type="match status" value="1"/>
</dbReference>
<feature type="transmembrane region" description="Helical" evidence="5">
    <location>
        <begin position="182"/>
        <end position="202"/>
    </location>
</feature>
<keyword evidence="2 4" id="KW-0863">Zinc-finger</keyword>
<feature type="transmembrane region" description="Helical" evidence="5">
    <location>
        <begin position="37"/>
        <end position="54"/>
    </location>
</feature>
<proteinExistence type="predicted"/>
<dbReference type="KEGG" id="ptm:GSPATT00018336001"/>
<dbReference type="GO" id="GO:0061630">
    <property type="term" value="F:ubiquitin protein ligase activity"/>
    <property type="evidence" value="ECO:0000318"/>
    <property type="project" value="GO_Central"/>
</dbReference>